<sequence>MIKFIRNNPMFIIFTLVCICIGSYFTYKCSEIIRADLILYKQEGQCISNLIKQGVERKDIKASNGGCTVIKYTYKEEPIK</sequence>
<dbReference type="KEGG" id="vg:26625603"/>
<gene>
    <name evidence="2" type="ORF">SBVP1_0006</name>
</gene>
<accession>A0A0B5HAC5</accession>
<dbReference type="GeneID" id="26625603"/>
<evidence type="ECO:0000313" key="2">
    <source>
        <dbReference type="EMBL" id="AJF40664.1"/>
    </source>
</evidence>
<keyword evidence="3" id="KW-1185">Reference proteome</keyword>
<feature type="transmembrane region" description="Helical" evidence="1">
    <location>
        <begin position="9"/>
        <end position="27"/>
    </location>
</feature>
<dbReference type="RefSeq" id="YP_009198524.1">
    <property type="nucleotide sequence ID" value="NC_028799.1"/>
</dbReference>
<dbReference type="EMBL" id="KP280062">
    <property type="protein sequence ID" value="AJF40664.1"/>
    <property type="molecule type" value="Genomic_DNA"/>
</dbReference>
<evidence type="ECO:0000256" key="1">
    <source>
        <dbReference type="SAM" id="Phobius"/>
    </source>
</evidence>
<keyword evidence="1" id="KW-0472">Membrane</keyword>
<dbReference type="OrthoDB" id="34754at10239"/>
<dbReference type="Proteomes" id="UP000031803">
    <property type="component" value="Segment"/>
</dbReference>
<evidence type="ECO:0000313" key="3">
    <source>
        <dbReference type="Proteomes" id="UP000031803"/>
    </source>
</evidence>
<reference evidence="2 3" key="1">
    <citation type="submission" date="2014-12" db="EMBL/GenBank/DDBJ databases">
        <title>Complete genome sequences of three Vibrio cholerae specific bacteriophages.</title>
        <authorList>
            <person name="Bhandare S.G."/>
            <person name="Warry A."/>
            <person name="Emes R.D."/>
            <person name="Hooton S.P.T."/>
            <person name="Barrow P.A."/>
            <person name="Atterbury R.J."/>
        </authorList>
    </citation>
    <scope>NUCLEOTIDE SEQUENCE [LARGE SCALE GENOMIC DNA]</scope>
</reference>
<organism evidence="2 3">
    <name type="scientific">Vibrio phage phi 1</name>
    <dbReference type="NCBI Taxonomy" id="1589297"/>
    <lineage>
        <taxon>Viruses</taxon>
        <taxon>Duplodnaviria</taxon>
        <taxon>Heunggongvirae</taxon>
        <taxon>Uroviricota</taxon>
        <taxon>Caudoviricetes</taxon>
        <taxon>Schitoviridae</taxon>
        <taxon>Pacinivirus</taxon>
        <taxon>Pacinivirus phi1</taxon>
    </lineage>
</organism>
<protein>
    <submittedName>
        <fullName evidence="2">Uncharacterized protein</fullName>
    </submittedName>
</protein>
<keyword evidence="1" id="KW-0812">Transmembrane</keyword>
<name>A0A0B5HAC5_9CAUD</name>
<proteinExistence type="predicted"/>
<keyword evidence="1" id="KW-1133">Transmembrane helix</keyword>